<sequence length="316" mass="34229">MKKIFGLLAALILLTGCDDGDMSFRTFNFTDAAPTRCDNQSSVFYKINGTEVLIFELSLQTALVNIATETGQPRIVTTDLTYRNYSSTVTNSTLCSNIPPTSPSVLEEWQGEGRMAITTTAVTETTNGVTRITGYSHQITLQTGTFTKDGEEIIITDVNLGTISRDLGFDFDFLTTSNPPAQFTECPTTPNTYYRLDGTEALVLTLGADVLPTEPTSQPVVINLQASTDANTLLLRVFSSSIGATSICGSNPPITPTETQRWDANQGTLEITTTQNGPGLTHTLRLKLARFRDTASTAVYLPVPNADYLIGVINEN</sequence>
<evidence type="ECO:0000313" key="2">
    <source>
        <dbReference type="Proteomes" id="UP000037755"/>
    </source>
</evidence>
<accession>A0A0M8M7E1</accession>
<dbReference type="AlphaFoldDB" id="A0A0M8M7E1"/>
<proteinExistence type="predicted"/>
<dbReference type="PATRIC" id="fig|1202724.3.peg.382"/>
<keyword evidence="2" id="KW-1185">Reference proteome</keyword>
<dbReference type="EMBL" id="LIYD01000005">
    <property type="protein sequence ID" value="KOS04923.1"/>
    <property type="molecule type" value="Genomic_DNA"/>
</dbReference>
<gene>
    <name evidence="1" type="ORF">AM493_01885</name>
</gene>
<dbReference type="PROSITE" id="PS51257">
    <property type="entry name" value="PROKAR_LIPOPROTEIN"/>
    <property type="match status" value="1"/>
</dbReference>
<name>A0A0M8M7E1_9FLAO</name>
<organism evidence="1 2">
    <name type="scientific">Flavobacterium akiainvivens</name>
    <dbReference type="NCBI Taxonomy" id="1202724"/>
    <lineage>
        <taxon>Bacteria</taxon>
        <taxon>Pseudomonadati</taxon>
        <taxon>Bacteroidota</taxon>
        <taxon>Flavobacteriia</taxon>
        <taxon>Flavobacteriales</taxon>
        <taxon>Flavobacteriaceae</taxon>
        <taxon>Flavobacterium</taxon>
    </lineage>
</organism>
<dbReference type="OrthoDB" id="1417969at2"/>
<protein>
    <recommendedName>
        <fullName evidence="3">Lipoprotein</fullName>
    </recommendedName>
</protein>
<comment type="caution">
    <text evidence="1">The sequence shown here is derived from an EMBL/GenBank/DDBJ whole genome shotgun (WGS) entry which is preliminary data.</text>
</comment>
<dbReference type="RefSeq" id="WP_054405976.1">
    <property type="nucleotide sequence ID" value="NZ_FOYA01000004.1"/>
</dbReference>
<evidence type="ECO:0008006" key="3">
    <source>
        <dbReference type="Google" id="ProtNLM"/>
    </source>
</evidence>
<dbReference type="STRING" id="1202724.AM493_01885"/>
<dbReference type="Proteomes" id="UP000037755">
    <property type="component" value="Unassembled WGS sequence"/>
</dbReference>
<evidence type="ECO:0000313" key="1">
    <source>
        <dbReference type="EMBL" id="KOS04923.1"/>
    </source>
</evidence>
<reference evidence="1 2" key="1">
    <citation type="submission" date="2015-08" db="EMBL/GenBank/DDBJ databases">
        <title>Whole genome sequence of Flavobacterium akiainvivens IK-1T, from decaying Wikstroemia oahuensis, an endemic Hawaiian shrub.</title>
        <authorList>
            <person name="Wan X."/>
            <person name="Hou S."/>
            <person name="Saito J."/>
            <person name="Donachie S."/>
        </authorList>
    </citation>
    <scope>NUCLEOTIDE SEQUENCE [LARGE SCALE GENOMIC DNA]</scope>
    <source>
        <strain evidence="1 2">IK-1</strain>
    </source>
</reference>